<dbReference type="PANTHER" id="PTHR46599">
    <property type="entry name" value="PIGGYBAC TRANSPOSABLE ELEMENT-DERIVED PROTEIN 4"/>
    <property type="match status" value="1"/>
</dbReference>
<dbReference type="PANTHER" id="PTHR46599:SF6">
    <property type="entry name" value="DUAL SPECIFICITY PHOSPHATASE 26"/>
    <property type="match status" value="1"/>
</dbReference>
<comment type="caution">
    <text evidence="3">The sequence shown here is derived from an EMBL/GenBank/DDBJ whole genome shotgun (WGS) entry which is preliminary data.</text>
</comment>
<evidence type="ECO:0000313" key="4">
    <source>
        <dbReference type="Proteomes" id="UP001286313"/>
    </source>
</evidence>
<dbReference type="Proteomes" id="UP001286313">
    <property type="component" value="Unassembled WGS sequence"/>
</dbReference>
<feature type="compositionally biased region" description="Polar residues" evidence="1">
    <location>
        <begin position="1"/>
        <end position="16"/>
    </location>
</feature>
<evidence type="ECO:0000259" key="2">
    <source>
        <dbReference type="Pfam" id="PF13843"/>
    </source>
</evidence>
<protein>
    <recommendedName>
        <fullName evidence="2">PiggyBac transposable element-derived protein domain-containing protein</fullName>
    </recommendedName>
</protein>
<dbReference type="InterPro" id="IPR029526">
    <property type="entry name" value="PGBD"/>
</dbReference>
<feature type="domain" description="PiggyBac transposable element-derived protein" evidence="2">
    <location>
        <begin position="275"/>
        <end position="423"/>
    </location>
</feature>
<proteinExistence type="predicted"/>
<organism evidence="3 4">
    <name type="scientific">Petrolisthes cinctipes</name>
    <name type="common">Flat porcelain crab</name>
    <dbReference type="NCBI Taxonomy" id="88211"/>
    <lineage>
        <taxon>Eukaryota</taxon>
        <taxon>Metazoa</taxon>
        <taxon>Ecdysozoa</taxon>
        <taxon>Arthropoda</taxon>
        <taxon>Crustacea</taxon>
        <taxon>Multicrustacea</taxon>
        <taxon>Malacostraca</taxon>
        <taxon>Eumalacostraca</taxon>
        <taxon>Eucarida</taxon>
        <taxon>Decapoda</taxon>
        <taxon>Pleocyemata</taxon>
        <taxon>Anomura</taxon>
        <taxon>Galatheoidea</taxon>
        <taxon>Porcellanidae</taxon>
        <taxon>Petrolisthes</taxon>
    </lineage>
</organism>
<reference evidence="3" key="1">
    <citation type="submission" date="2023-10" db="EMBL/GenBank/DDBJ databases">
        <title>Genome assemblies of two species of porcelain crab, Petrolisthes cinctipes and Petrolisthes manimaculis (Anomura: Porcellanidae).</title>
        <authorList>
            <person name="Angst P."/>
        </authorList>
    </citation>
    <scope>NUCLEOTIDE SEQUENCE</scope>
    <source>
        <strain evidence="3">PB745_01</strain>
        <tissue evidence="3">Gill</tissue>
    </source>
</reference>
<feature type="domain" description="PiggyBac transposable element-derived protein" evidence="2">
    <location>
        <begin position="455"/>
        <end position="589"/>
    </location>
</feature>
<name>A0AAE1K1C3_PETCI</name>
<gene>
    <name evidence="3" type="ORF">Pcinc_032476</name>
</gene>
<evidence type="ECO:0000313" key="3">
    <source>
        <dbReference type="EMBL" id="KAK3861564.1"/>
    </source>
</evidence>
<dbReference type="Pfam" id="PF13843">
    <property type="entry name" value="DDE_Tnp_1_7"/>
    <property type="match status" value="2"/>
</dbReference>
<feature type="region of interest" description="Disordered" evidence="1">
    <location>
        <begin position="1"/>
        <end position="103"/>
    </location>
</feature>
<dbReference type="AlphaFoldDB" id="A0AAE1K1C3"/>
<dbReference type="EMBL" id="JAWQEG010004465">
    <property type="protein sequence ID" value="KAK3861564.1"/>
    <property type="molecule type" value="Genomic_DNA"/>
</dbReference>
<evidence type="ECO:0000256" key="1">
    <source>
        <dbReference type="SAM" id="MobiDB-lite"/>
    </source>
</evidence>
<accession>A0AAE1K1C3</accession>
<sequence length="663" mass="75671">MNQVYATGHSPQPSTSRQRHEEYSSDEEDVDNPACYSSGGEESSYEHPEVEGNSSGSEDKQGDGSEEDSDQTPLPDLTRRNNTTRRPRRNTPNTHRQEPMKWTSGQAFTPMLRYFDDTHSGVSDHVMITEYSPYLDYFTLFFYHSLLDTIVTETNNYFVFRGYADSSPYSSGLVYQILERYGTPTSVLHGRALSRPDLPDRLRGRDYIALHHLITIPPPAMQEGETRKNRTRAQRQFKSRSGYVWHTRPRVATAARNIVASIRPGPTQSAAQATTPDECFCLFVTDAMVDLIVEFTNKKIDIVARRYRRQTSTIQQTAAAEIRSLLGVLIFSGYRKDNHLNTKELWCPVAGAPFYMAAMSEVRFCFLLYCLRFDNMATREQRQATDKFAPVRAVWDMFMAYCEDNYTPHENLTVDEQLLAFRGYYTKTWTATWPHAHQRPHTPLPQHKQEHHHWFTSVPLILDMLSKGLTVVGTVRANKPEIPEVMRQKDTRTPGSSAFLFTKDMTLVSYIPRTQTSKKNVLLLSSMHTQPSVNNVSGKPEIIEFYNETKGGVDTFDQMCATYSCSRKTNRWPLCVFFGMLNASVINSWIIYQSNTARVKLAIRQVCSLNLPSGTAEGAGPSATEMREPMVRCQSKADKKTCFRCHSCRQPVCPSHYFPYCCD</sequence>
<keyword evidence="4" id="KW-1185">Reference proteome</keyword>